<name>A0A8T0IPE1_CERPU</name>
<evidence type="ECO:0000313" key="1">
    <source>
        <dbReference type="EMBL" id="KAG0584859.1"/>
    </source>
</evidence>
<accession>A0A8T0IPE1</accession>
<protein>
    <submittedName>
        <fullName evidence="1">Uncharacterized protein</fullName>
    </submittedName>
</protein>
<sequence length="112" mass="12746">MTQSTDMLNVAGFDLNCHRTTSDQKSSLGTHNISEKHTDWFHLVDLPFENVDMYIGKTGNSFGEPSTRKQESCCREGKERITKLHSLSTVQVTSWLNLCLPTRNVEHFDDIS</sequence>
<evidence type="ECO:0000313" key="2">
    <source>
        <dbReference type="Proteomes" id="UP000822688"/>
    </source>
</evidence>
<dbReference type="AlphaFoldDB" id="A0A8T0IPE1"/>
<reference evidence="1" key="1">
    <citation type="submission" date="2020-06" db="EMBL/GenBank/DDBJ databases">
        <title>WGS assembly of Ceratodon purpureus strain R40.</title>
        <authorList>
            <person name="Carey S.B."/>
            <person name="Jenkins J."/>
            <person name="Shu S."/>
            <person name="Lovell J.T."/>
            <person name="Sreedasyam A."/>
            <person name="Maumus F."/>
            <person name="Tiley G.P."/>
            <person name="Fernandez-Pozo N."/>
            <person name="Barry K."/>
            <person name="Chen C."/>
            <person name="Wang M."/>
            <person name="Lipzen A."/>
            <person name="Daum C."/>
            <person name="Saski C.A."/>
            <person name="Payton A.C."/>
            <person name="Mcbreen J.C."/>
            <person name="Conrad R.E."/>
            <person name="Kollar L.M."/>
            <person name="Olsson S."/>
            <person name="Huttunen S."/>
            <person name="Landis J.B."/>
            <person name="Wickett N.J."/>
            <person name="Johnson M.G."/>
            <person name="Rensing S.A."/>
            <person name="Grimwood J."/>
            <person name="Schmutz J."/>
            <person name="Mcdaniel S.F."/>
        </authorList>
    </citation>
    <scope>NUCLEOTIDE SEQUENCE</scope>
    <source>
        <strain evidence="1">R40</strain>
    </source>
</reference>
<dbReference type="Proteomes" id="UP000822688">
    <property type="component" value="Chromosome 3"/>
</dbReference>
<dbReference type="EMBL" id="CM026423">
    <property type="protein sequence ID" value="KAG0584859.1"/>
    <property type="molecule type" value="Genomic_DNA"/>
</dbReference>
<gene>
    <name evidence="1" type="ORF">KC19_3G240100</name>
</gene>
<organism evidence="1 2">
    <name type="scientific">Ceratodon purpureus</name>
    <name type="common">Fire moss</name>
    <name type="synonym">Dicranum purpureum</name>
    <dbReference type="NCBI Taxonomy" id="3225"/>
    <lineage>
        <taxon>Eukaryota</taxon>
        <taxon>Viridiplantae</taxon>
        <taxon>Streptophyta</taxon>
        <taxon>Embryophyta</taxon>
        <taxon>Bryophyta</taxon>
        <taxon>Bryophytina</taxon>
        <taxon>Bryopsida</taxon>
        <taxon>Dicranidae</taxon>
        <taxon>Pseudoditrichales</taxon>
        <taxon>Ditrichaceae</taxon>
        <taxon>Ceratodon</taxon>
    </lineage>
</organism>
<proteinExistence type="predicted"/>
<keyword evidence="2" id="KW-1185">Reference proteome</keyword>
<comment type="caution">
    <text evidence="1">The sequence shown here is derived from an EMBL/GenBank/DDBJ whole genome shotgun (WGS) entry which is preliminary data.</text>
</comment>